<dbReference type="Proteomes" id="UP000008555">
    <property type="component" value="Chromosome"/>
</dbReference>
<keyword evidence="1" id="KW-0472">Membrane</keyword>
<dbReference type="KEGG" id="cbd:CBUD_0076"/>
<feature type="transmembrane region" description="Helical" evidence="1">
    <location>
        <begin position="61"/>
        <end position="79"/>
    </location>
</feature>
<evidence type="ECO:0000313" key="3">
    <source>
        <dbReference type="Proteomes" id="UP000008555"/>
    </source>
</evidence>
<evidence type="ECO:0000256" key="1">
    <source>
        <dbReference type="SAM" id="Phobius"/>
    </source>
</evidence>
<dbReference type="RefSeq" id="WP_005772143.1">
    <property type="nucleotide sequence ID" value="NC_009727.1"/>
</dbReference>
<keyword evidence="1" id="KW-0812">Transmembrane</keyword>
<feature type="transmembrane region" description="Helical" evidence="1">
    <location>
        <begin position="172"/>
        <end position="193"/>
    </location>
</feature>
<name>A9KF17_COXBN</name>
<gene>
    <name evidence="2" type="ordered locus">CBUD_0076</name>
</gene>
<sequence>MWLADHVTIDTIFGTWIAEKWKMPIRPLFVGLYASNAIDIDHAFDLGQDTGFVNSLTIHTFHIYGGFILASFILYALIFNFSKTRYWAIAIALGLAIHLWCDAIAFWVHYNIIILGGMSILLVLFLPLILKCFSSPIPIKNLWFLVGVYWIADTAQRTIFYFDFKNAYKTIISAWIVPIILLGLFIIFANFYIKPWEKPQHSK</sequence>
<proteinExistence type="predicted"/>
<feature type="transmembrane region" description="Helical" evidence="1">
    <location>
        <begin position="86"/>
        <end position="106"/>
    </location>
</feature>
<feature type="transmembrane region" description="Helical" evidence="1">
    <location>
        <begin position="142"/>
        <end position="160"/>
    </location>
</feature>
<keyword evidence="1" id="KW-1133">Transmembrane helix</keyword>
<organism evidence="2 3">
    <name type="scientific">Coxiella burnetii (strain Dugway 5J108-111)</name>
    <dbReference type="NCBI Taxonomy" id="434922"/>
    <lineage>
        <taxon>Bacteria</taxon>
        <taxon>Pseudomonadati</taxon>
        <taxon>Pseudomonadota</taxon>
        <taxon>Gammaproteobacteria</taxon>
        <taxon>Legionellales</taxon>
        <taxon>Coxiellaceae</taxon>
        <taxon>Coxiella</taxon>
    </lineage>
</organism>
<dbReference type="EMBL" id="CP000733">
    <property type="protein sequence ID" value="ABS77654.1"/>
    <property type="molecule type" value="Genomic_DNA"/>
</dbReference>
<dbReference type="AlphaFoldDB" id="A9KF17"/>
<protein>
    <submittedName>
        <fullName evidence="2">Hypothetical membrane spanning protein</fullName>
    </submittedName>
</protein>
<reference evidence="2 3" key="1">
    <citation type="journal article" date="2009" name="Infect. Immun.">
        <title>Comparative genomics reveal extensive transposon-mediated genomic plasticity and diversity among potential effector proteins within the genus Coxiella.</title>
        <authorList>
            <person name="Beare P.A."/>
            <person name="Unsworth N."/>
            <person name="Andoh M."/>
            <person name="Voth D.E."/>
            <person name="Omsland A."/>
            <person name="Gilk S.D."/>
            <person name="Williams K.P."/>
            <person name="Sobral B.W."/>
            <person name="Kupko J.J.III."/>
            <person name="Porcella S.F."/>
            <person name="Samuel J.E."/>
            <person name="Heinzen R.A."/>
        </authorList>
    </citation>
    <scope>NUCLEOTIDE SEQUENCE [LARGE SCALE GENOMIC DNA]</scope>
    <source>
        <strain evidence="2 3">Dugway 5J108-111</strain>
    </source>
</reference>
<dbReference type="HOGENOM" id="CLU_1347024_0_0_6"/>
<accession>A9KF17</accession>
<feature type="transmembrane region" description="Helical" evidence="1">
    <location>
        <begin position="112"/>
        <end position="130"/>
    </location>
</feature>
<evidence type="ECO:0000313" key="2">
    <source>
        <dbReference type="EMBL" id="ABS77654.1"/>
    </source>
</evidence>